<dbReference type="SUPFAM" id="SSF56645">
    <property type="entry name" value="Acyl-CoA dehydrogenase NM domain-like"/>
    <property type="match status" value="1"/>
</dbReference>
<evidence type="ECO:0000256" key="3">
    <source>
        <dbReference type="ARBA" id="ARBA00022630"/>
    </source>
</evidence>
<gene>
    <name evidence="9" type="ORF">UFOPK3752_00620</name>
</gene>
<dbReference type="PANTHER" id="PTHR43884:SF12">
    <property type="entry name" value="ISOVALERYL-COA DEHYDROGENASE, MITOCHONDRIAL-RELATED"/>
    <property type="match status" value="1"/>
</dbReference>
<dbReference type="FunFam" id="1.10.540.10:FF:000002">
    <property type="entry name" value="Acyl-CoA dehydrogenase FadE19"/>
    <property type="match status" value="1"/>
</dbReference>
<dbReference type="Gene3D" id="2.40.110.10">
    <property type="entry name" value="Butyryl-CoA Dehydrogenase, subunit A, domain 2"/>
    <property type="match status" value="1"/>
</dbReference>
<protein>
    <submittedName>
        <fullName evidence="9">Unannotated protein</fullName>
    </submittedName>
</protein>
<dbReference type="InterPro" id="IPR013786">
    <property type="entry name" value="AcylCoA_DH/ox_N"/>
</dbReference>
<feature type="domain" description="Acyl-CoA dehydrogenase/oxidase N-terminal" evidence="8">
    <location>
        <begin position="8"/>
        <end position="117"/>
    </location>
</feature>
<dbReference type="GO" id="GO:0050660">
    <property type="term" value="F:flavin adenine dinucleotide binding"/>
    <property type="evidence" value="ECO:0007669"/>
    <property type="project" value="InterPro"/>
</dbReference>
<dbReference type="InterPro" id="IPR009075">
    <property type="entry name" value="AcylCo_DH/oxidase_C"/>
</dbReference>
<reference evidence="9" key="1">
    <citation type="submission" date="2020-05" db="EMBL/GenBank/DDBJ databases">
        <authorList>
            <person name="Chiriac C."/>
            <person name="Salcher M."/>
            <person name="Ghai R."/>
            <person name="Kavagutti S V."/>
        </authorList>
    </citation>
    <scope>NUCLEOTIDE SEQUENCE</scope>
</reference>
<dbReference type="Pfam" id="PF02770">
    <property type="entry name" value="Acyl-CoA_dh_M"/>
    <property type="match status" value="1"/>
</dbReference>
<dbReference type="EMBL" id="CAFBND010000017">
    <property type="protein sequence ID" value="CAB4934094.1"/>
    <property type="molecule type" value="Genomic_DNA"/>
</dbReference>
<accession>A0A6J7IUS3</accession>
<organism evidence="9">
    <name type="scientific">freshwater metagenome</name>
    <dbReference type="NCBI Taxonomy" id="449393"/>
    <lineage>
        <taxon>unclassified sequences</taxon>
        <taxon>metagenomes</taxon>
        <taxon>ecological metagenomes</taxon>
    </lineage>
</organism>
<evidence type="ECO:0000256" key="4">
    <source>
        <dbReference type="ARBA" id="ARBA00022827"/>
    </source>
</evidence>
<dbReference type="Gene3D" id="1.10.540.10">
    <property type="entry name" value="Acyl-CoA dehydrogenase/oxidase, N-terminal domain"/>
    <property type="match status" value="1"/>
</dbReference>
<evidence type="ECO:0000256" key="2">
    <source>
        <dbReference type="ARBA" id="ARBA00009347"/>
    </source>
</evidence>
<dbReference type="InterPro" id="IPR006089">
    <property type="entry name" value="Acyl-CoA_DH_CS"/>
</dbReference>
<proteinExistence type="inferred from homology"/>
<feature type="domain" description="Acyl-CoA oxidase/dehydrogenase middle" evidence="7">
    <location>
        <begin position="122"/>
        <end position="217"/>
    </location>
</feature>
<evidence type="ECO:0000259" key="7">
    <source>
        <dbReference type="Pfam" id="PF02770"/>
    </source>
</evidence>
<sequence>MSVLSPDQSDALVSTAADFARNEIAPRVEEYDAAETLPRDLLDKMSALGLFGGVISEADGGLGLDFVTYSRVVEEISKVCNAMGCLISMPSGLVGASIERFGTAEQKAKWLVPLAQGLHFGAAGVTEPRSGSDVAGMTTTYRREGEGFVINGAKAWITNIDIAEFFVTFASMDRSLRHRGVTAFLIPRNTPGLSVAPYNNKLGFRPLCSGDLVLSDVRVGPEAVLGAEGEGFPVAMTAVERGRLGVAARALGVAEACLDEARSFAQGREAFGQAISEFQIVQSKITDMVVGIETTRLLVKSTAEVLQRGERARKLTSMAKMYATDVAFRSATDALQIHGASGVSSEFKIGRLFRDAKVLQIVEGSNDLHRALIAEMELGLRATS</sequence>
<dbReference type="Pfam" id="PF00441">
    <property type="entry name" value="Acyl-CoA_dh_1"/>
    <property type="match status" value="1"/>
</dbReference>
<evidence type="ECO:0000313" key="9">
    <source>
        <dbReference type="EMBL" id="CAB4934094.1"/>
    </source>
</evidence>
<dbReference type="Gene3D" id="1.20.140.10">
    <property type="entry name" value="Butyryl-CoA Dehydrogenase, subunit A, domain 3"/>
    <property type="match status" value="1"/>
</dbReference>
<dbReference type="Pfam" id="PF02771">
    <property type="entry name" value="Acyl-CoA_dh_N"/>
    <property type="match status" value="1"/>
</dbReference>
<dbReference type="PANTHER" id="PTHR43884">
    <property type="entry name" value="ACYL-COA DEHYDROGENASE"/>
    <property type="match status" value="1"/>
</dbReference>
<dbReference type="FunFam" id="1.20.140.10:FF:000011">
    <property type="entry name" value="Medium-chain specific acyl-CoA dehydrogenase, mitochondrial"/>
    <property type="match status" value="1"/>
</dbReference>
<evidence type="ECO:0000259" key="6">
    <source>
        <dbReference type="Pfam" id="PF00441"/>
    </source>
</evidence>
<name>A0A6J7IUS3_9ZZZZ</name>
<dbReference type="InterPro" id="IPR046373">
    <property type="entry name" value="Acyl-CoA_Oxase/DH_mid-dom_sf"/>
</dbReference>
<keyword evidence="3" id="KW-0285">Flavoprotein</keyword>
<evidence type="ECO:0000256" key="5">
    <source>
        <dbReference type="ARBA" id="ARBA00023002"/>
    </source>
</evidence>
<keyword evidence="4" id="KW-0274">FAD</keyword>
<keyword evidence="5" id="KW-0560">Oxidoreductase</keyword>
<feature type="domain" description="Acyl-CoA dehydrogenase/oxidase C-terminal" evidence="6">
    <location>
        <begin position="229"/>
        <end position="375"/>
    </location>
</feature>
<dbReference type="InterPro" id="IPR036250">
    <property type="entry name" value="AcylCo_DH-like_C"/>
</dbReference>
<comment type="cofactor">
    <cofactor evidence="1">
        <name>FAD</name>
        <dbReference type="ChEBI" id="CHEBI:57692"/>
    </cofactor>
</comment>
<dbReference type="AlphaFoldDB" id="A0A6J7IUS3"/>
<dbReference type="InterPro" id="IPR009100">
    <property type="entry name" value="AcylCoA_DH/oxidase_NM_dom_sf"/>
</dbReference>
<dbReference type="InterPro" id="IPR006091">
    <property type="entry name" value="Acyl-CoA_Oxase/DH_mid-dom"/>
</dbReference>
<evidence type="ECO:0000256" key="1">
    <source>
        <dbReference type="ARBA" id="ARBA00001974"/>
    </source>
</evidence>
<dbReference type="SUPFAM" id="SSF47203">
    <property type="entry name" value="Acyl-CoA dehydrogenase C-terminal domain-like"/>
    <property type="match status" value="1"/>
</dbReference>
<dbReference type="InterPro" id="IPR037069">
    <property type="entry name" value="AcylCoA_DH/ox_N_sf"/>
</dbReference>
<comment type="similarity">
    <text evidence="2">Belongs to the acyl-CoA dehydrogenase family.</text>
</comment>
<evidence type="ECO:0000259" key="8">
    <source>
        <dbReference type="Pfam" id="PF02771"/>
    </source>
</evidence>
<dbReference type="PIRSF" id="PIRSF016578">
    <property type="entry name" value="HsaA"/>
    <property type="match status" value="1"/>
</dbReference>
<dbReference type="GO" id="GO:0003995">
    <property type="term" value="F:acyl-CoA dehydrogenase activity"/>
    <property type="evidence" value="ECO:0007669"/>
    <property type="project" value="InterPro"/>
</dbReference>
<dbReference type="PROSITE" id="PS00072">
    <property type="entry name" value="ACYL_COA_DH_1"/>
    <property type="match status" value="1"/>
</dbReference>